<keyword evidence="4" id="KW-0732">Signal</keyword>
<organism evidence="5 6">
    <name type="scientific">Lentithecium fluviatile CBS 122367</name>
    <dbReference type="NCBI Taxonomy" id="1168545"/>
    <lineage>
        <taxon>Eukaryota</taxon>
        <taxon>Fungi</taxon>
        <taxon>Dikarya</taxon>
        <taxon>Ascomycota</taxon>
        <taxon>Pezizomycotina</taxon>
        <taxon>Dothideomycetes</taxon>
        <taxon>Pleosporomycetidae</taxon>
        <taxon>Pleosporales</taxon>
        <taxon>Massarineae</taxon>
        <taxon>Lentitheciaceae</taxon>
        <taxon>Lentithecium</taxon>
    </lineage>
</organism>
<evidence type="ECO:0000256" key="4">
    <source>
        <dbReference type="SAM" id="SignalP"/>
    </source>
</evidence>
<evidence type="ECO:0000313" key="5">
    <source>
        <dbReference type="EMBL" id="KAF2688938.1"/>
    </source>
</evidence>
<evidence type="ECO:0000256" key="1">
    <source>
        <dbReference type="ARBA" id="ARBA00022801"/>
    </source>
</evidence>
<dbReference type="GO" id="GO:0052689">
    <property type="term" value="F:carboxylic ester hydrolase activity"/>
    <property type="evidence" value="ECO:0007669"/>
    <property type="project" value="UniProtKB-ARBA"/>
</dbReference>
<dbReference type="Pfam" id="PF01083">
    <property type="entry name" value="Cutinase"/>
    <property type="match status" value="1"/>
</dbReference>
<evidence type="ECO:0000313" key="6">
    <source>
        <dbReference type="Proteomes" id="UP000799291"/>
    </source>
</evidence>
<protein>
    <submittedName>
        <fullName evidence="5">Carbohydrate esterase family 5 protein</fullName>
    </submittedName>
</protein>
<accession>A0A6G1JES4</accession>
<dbReference type="PANTHER" id="PTHR33630">
    <property type="entry name" value="CUTINASE RV1984C-RELATED-RELATED"/>
    <property type="match status" value="1"/>
</dbReference>
<feature type="chain" id="PRO_5026190409" evidence="4">
    <location>
        <begin position="23"/>
        <end position="326"/>
    </location>
</feature>
<evidence type="ECO:0000256" key="3">
    <source>
        <dbReference type="SAM" id="MobiDB-lite"/>
    </source>
</evidence>
<evidence type="ECO:0000256" key="2">
    <source>
        <dbReference type="ARBA" id="ARBA00023157"/>
    </source>
</evidence>
<dbReference type="Gene3D" id="3.40.50.1820">
    <property type="entry name" value="alpha/beta hydrolase"/>
    <property type="match status" value="1"/>
</dbReference>
<dbReference type="Proteomes" id="UP000799291">
    <property type="component" value="Unassembled WGS sequence"/>
</dbReference>
<dbReference type="PANTHER" id="PTHR33630:SF13">
    <property type="entry name" value="ACETYLXYLAN ESTERASE"/>
    <property type="match status" value="1"/>
</dbReference>
<feature type="region of interest" description="Disordered" evidence="3">
    <location>
        <begin position="266"/>
        <end position="303"/>
    </location>
</feature>
<reference evidence="5" key="1">
    <citation type="journal article" date="2020" name="Stud. Mycol.">
        <title>101 Dothideomycetes genomes: a test case for predicting lifestyles and emergence of pathogens.</title>
        <authorList>
            <person name="Haridas S."/>
            <person name="Albert R."/>
            <person name="Binder M."/>
            <person name="Bloem J."/>
            <person name="Labutti K."/>
            <person name="Salamov A."/>
            <person name="Andreopoulos B."/>
            <person name="Baker S."/>
            <person name="Barry K."/>
            <person name="Bills G."/>
            <person name="Bluhm B."/>
            <person name="Cannon C."/>
            <person name="Castanera R."/>
            <person name="Culley D."/>
            <person name="Daum C."/>
            <person name="Ezra D."/>
            <person name="Gonzalez J."/>
            <person name="Henrissat B."/>
            <person name="Kuo A."/>
            <person name="Liang C."/>
            <person name="Lipzen A."/>
            <person name="Lutzoni F."/>
            <person name="Magnuson J."/>
            <person name="Mondo S."/>
            <person name="Nolan M."/>
            <person name="Ohm R."/>
            <person name="Pangilinan J."/>
            <person name="Park H.-J."/>
            <person name="Ramirez L."/>
            <person name="Alfaro M."/>
            <person name="Sun H."/>
            <person name="Tritt A."/>
            <person name="Yoshinaga Y."/>
            <person name="Zwiers L.-H."/>
            <person name="Turgeon B."/>
            <person name="Goodwin S."/>
            <person name="Spatafora J."/>
            <person name="Crous P."/>
            <person name="Grigoriev I."/>
        </authorList>
    </citation>
    <scope>NUCLEOTIDE SEQUENCE</scope>
    <source>
        <strain evidence="5">CBS 122367</strain>
    </source>
</reference>
<name>A0A6G1JES4_9PLEO</name>
<dbReference type="InterPro" id="IPR029058">
    <property type="entry name" value="AB_hydrolase_fold"/>
</dbReference>
<keyword evidence="6" id="KW-1185">Reference proteome</keyword>
<proteinExistence type="predicted"/>
<keyword evidence="1" id="KW-0378">Hydrolase</keyword>
<feature type="compositionally biased region" description="Polar residues" evidence="3">
    <location>
        <begin position="278"/>
        <end position="301"/>
    </location>
</feature>
<keyword evidence="2" id="KW-1015">Disulfide bond</keyword>
<dbReference type="EMBL" id="MU005573">
    <property type="protein sequence ID" value="KAF2688938.1"/>
    <property type="molecule type" value="Genomic_DNA"/>
</dbReference>
<dbReference type="SMART" id="SM01110">
    <property type="entry name" value="Cutinase"/>
    <property type="match status" value="1"/>
</dbReference>
<gene>
    <name evidence="5" type="ORF">K458DRAFT_385099</name>
</gene>
<sequence length="326" mass="34083">MKGAISLIVLALSFLHTTTILAQCEAPVPCKDAELNRLNTTDCQTYHAFIARGSDSGYPGHLGGLIKLICHNFTSEDSETTCGYENIVYPANSTAWGKDAWCKSATIGAEAGQAQMKAYAERCLDAKLIVLGFSQGGSVVLDVLGGGGGEVFECVQGDTPAMDRSTAPGSNVVAATVFGAVRRSPSQPYSLKGGRNYSGTASRSAAQLAGLAPYADILRDYCNQGDPICAVGSEPVDVARHLDYFELYNEEAKDFVVRTARGERVGVGEEEEGNGTASGTEVTRASGTPTPSATQWNSQEAQGGASVGRSVNMIVIGGAFGAMMLL</sequence>
<dbReference type="OrthoDB" id="2586582at2759"/>
<dbReference type="InterPro" id="IPR000675">
    <property type="entry name" value="Cutinase/axe"/>
</dbReference>
<feature type="signal peptide" evidence="4">
    <location>
        <begin position="1"/>
        <end position="22"/>
    </location>
</feature>
<dbReference type="AlphaFoldDB" id="A0A6G1JES4"/>
<dbReference type="SUPFAM" id="SSF53474">
    <property type="entry name" value="alpha/beta-Hydrolases"/>
    <property type="match status" value="1"/>
</dbReference>